<dbReference type="EMBL" id="MNZM01000114">
    <property type="protein sequence ID" value="OIP82406.1"/>
    <property type="molecule type" value="Genomic_DNA"/>
</dbReference>
<accession>A0A1J5HQV5</accession>
<evidence type="ECO:0000256" key="1">
    <source>
        <dbReference type="SAM" id="MobiDB-lite"/>
    </source>
</evidence>
<feature type="compositionally biased region" description="Low complexity" evidence="1">
    <location>
        <begin position="143"/>
        <end position="156"/>
    </location>
</feature>
<feature type="compositionally biased region" description="Pro residues" evidence="1">
    <location>
        <begin position="157"/>
        <end position="170"/>
    </location>
</feature>
<evidence type="ECO:0000259" key="2">
    <source>
        <dbReference type="Pfam" id="PF00462"/>
    </source>
</evidence>
<feature type="compositionally biased region" description="Pro residues" evidence="1">
    <location>
        <begin position="204"/>
        <end position="213"/>
    </location>
</feature>
<dbReference type="InterPro" id="IPR002109">
    <property type="entry name" value="Glutaredoxin"/>
</dbReference>
<reference evidence="3 4" key="1">
    <citation type="journal article" date="2016" name="Environ. Microbiol.">
        <title>Genomic resolution of a cold subsurface aquifer community provides metabolic insights for novel microbes adapted to high CO concentrations.</title>
        <authorList>
            <person name="Probst A.J."/>
            <person name="Castelle C.J."/>
            <person name="Singh A."/>
            <person name="Brown C.T."/>
            <person name="Anantharaman K."/>
            <person name="Sharon I."/>
            <person name="Hug L.A."/>
            <person name="Burstein D."/>
            <person name="Emerson J.B."/>
            <person name="Thomas B.C."/>
            <person name="Banfield J.F."/>
        </authorList>
    </citation>
    <scope>NUCLEOTIDE SEQUENCE [LARGE SCALE GENOMIC DNA]</scope>
    <source>
        <strain evidence="3">CG2_30_33_16</strain>
    </source>
</reference>
<feature type="domain" description="Glutaredoxin" evidence="2">
    <location>
        <begin position="3"/>
        <end position="55"/>
    </location>
</feature>
<sequence>MKITIYTINDCVFSKQEKDFLIANKLAFEEKNLETNKEFLTEMLAVSNNFAGTPVTKIEKDDGQIVVLKGFTLEEFNKTLGLTPTTDTSVDTTPKVEETHVDMQSPVSPVAPQTNDPLPPLDIPAPVAPTDLPQPPVVPAPVMPVTSATTPTVSEPPVIPPTEPVPPAQPTVPAAPVAPQTGPSNDQLNSILSDLQNKVNQPDLNPPPAPVIPNPDLGKTN</sequence>
<dbReference type="Pfam" id="PF00462">
    <property type="entry name" value="Glutaredoxin"/>
    <property type="match status" value="1"/>
</dbReference>
<name>A0A1J5HQV5_9BACT</name>
<dbReference type="AlphaFoldDB" id="A0A1J5HQV5"/>
<feature type="compositionally biased region" description="Polar residues" evidence="1">
    <location>
        <begin position="105"/>
        <end position="116"/>
    </location>
</feature>
<dbReference type="Proteomes" id="UP000183758">
    <property type="component" value="Unassembled WGS sequence"/>
</dbReference>
<organism evidence="3 4">
    <name type="scientific">Candidatus Roizmanbacteria bacterium CG2_30_33_16</name>
    <dbReference type="NCBI Taxonomy" id="1805340"/>
    <lineage>
        <taxon>Bacteria</taxon>
        <taxon>Candidatus Roizmaniibacteriota</taxon>
    </lineage>
</organism>
<evidence type="ECO:0000313" key="4">
    <source>
        <dbReference type="Proteomes" id="UP000183758"/>
    </source>
</evidence>
<dbReference type="Gene3D" id="3.40.30.10">
    <property type="entry name" value="Glutaredoxin"/>
    <property type="match status" value="1"/>
</dbReference>
<dbReference type="InterPro" id="IPR036249">
    <property type="entry name" value="Thioredoxin-like_sf"/>
</dbReference>
<protein>
    <recommendedName>
        <fullName evidence="2">Glutaredoxin domain-containing protein</fullName>
    </recommendedName>
</protein>
<feature type="compositionally biased region" description="Low complexity" evidence="1">
    <location>
        <begin position="171"/>
        <end position="183"/>
    </location>
</feature>
<feature type="compositionally biased region" description="Pro residues" evidence="1">
    <location>
        <begin position="117"/>
        <end position="142"/>
    </location>
</feature>
<comment type="caution">
    <text evidence="3">The sequence shown here is derived from an EMBL/GenBank/DDBJ whole genome shotgun (WGS) entry which is preliminary data.</text>
</comment>
<dbReference type="CDD" id="cd02976">
    <property type="entry name" value="NrdH"/>
    <property type="match status" value="1"/>
</dbReference>
<evidence type="ECO:0000313" key="3">
    <source>
        <dbReference type="EMBL" id="OIP82406.1"/>
    </source>
</evidence>
<gene>
    <name evidence="3" type="ORF">AUK04_04720</name>
</gene>
<feature type="region of interest" description="Disordered" evidence="1">
    <location>
        <begin position="99"/>
        <end position="221"/>
    </location>
</feature>
<dbReference type="SUPFAM" id="SSF52833">
    <property type="entry name" value="Thioredoxin-like"/>
    <property type="match status" value="1"/>
</dbReference>
<feature type="compositionally biased region" description="Polar residues" evidence="1">
    <location>
        <begin position="184"/>
        <end position="200"/>
    </location>
</feature>
<proteinExistence type="predicted"/>